<dbReference type="AlphaFoldDB" id="A0A9W4XF46"/>
<accession>A0A9W4XF46</accession>
<proteinExistence type="predicted"/>
<feature type="region of interest" description="Disordered" evidence="1">
    <location>
        <begin position="109"/>
        <end position="135"/>
    </location>
</feature>
<comment type="caution">
    <text evidence="3">The sequence shown here is derived from an EMBL/GenBank/DDBJ whole genome shotgun (WGS) entry which is preliminary data.</text>
</comment>
<sequence>MQFFPILIFISFVLSLSTQDPFYKQVAEFAEWKKTNRNETFEIQSSKKSPPKWQMSAGVFANKAKHFKDACEIKRKPLHIKQPVSEPMTEPVTTIKPLPSKKKITYWEDSDSSSEDLSSMDSESGSDIDWSDSDSDSDNDSKLFWLFNTNNSEHNIKIIPTDEMTTKIEGYKDVYRDKKSMEQDEEGPKIGKRDYEPVESKASRLSIFKF</sequence>
<protein>
    <submittedName>
        <fullName evidence="3">Uncharacterized protein</fullName>
    </submittedName>
</protein>
<evidence type="ECO:0000256" key="1">
    <source>
        <dbReference type="SAM" id="MobiDB-lite"/>
    </source>
</evidence>
<keyword evidence="2" id="KW-0732">Signal</keyword>
<evidence type="ECO:0000313" key="3">
    <source>
        <dbReference type="EMBL" id="CAI5756334.1"/>
    </source>
</evidence>
<evidence type="ECO:0000256" key="2">
    <source>
        <dbReference type="SAM" id="SignalP"/>
    </source>
</evidence>
<dbReference type="Proteomes" id="UP001152885">
    <property type="component" value="Unassembled WGS sequence"/>
</dbReference>
<reference evidence="3" key="1">
    <citation type="submission" date="2022-12" db="EMBL/GenBank/DDBJ databases">
        <authorList>
            <person name="Brejova B."/>
        </authorList>
    </citation>
    <scope>NUCLEOTIDE SEQUENCE</scope>
</reference>
<gene>
    <name evidence="3" type="ORF">CANVERA_P0850</name>
</gene>
<keyword evidence="4" id="KW-1185">Reference proteome</keyword>
<name>A0A9W4XF46_9ASCO</name>
<evidence type="ECO:0000313" key="4">
    <source>
        <dbReference type="Proteomes" id="UP001152885"/>
    </source>
</evidence>
<dbReference type="EMBL" id="CANTUO010000001">
    <property type="protein sequence ID" value="CAI5756334.1"/>
    <property type="molecule type" value="Genomic_DNA"/>
</dbReference>
<feature type="chain" id="PRO_5040749126" evidence="2">
    <location>
        <begin position="19"/>
        <end position="210"/>
    </location>
</feature>
<feature type="region of interest" description="Disordered" evidence="1">
    <location>
        <begin position="176"/>
        <end position="195"/>
    </location>
</feature>
<feature type="signal peptide" evidence="2">
    <location>
        <begin position="1"/>
        <end position="18"/>
    </location>
</feature>
<organism evidence="3 4">
    <name type="scientific">Candida verbasci</name>
    <dbReference type="NCBI Taxonomy" id="1227364"/>
    <lineage>
        <taxon>Eukaryota</taxon>
        <taxon>Fungi</taxon>
        <taxon>Dikarya</taxon>
        <taxon>Ascomycota</taxon>
        <taxon>Saccharomycotina</taxon>
        <taxon>Pichiomycetes</taxon>
        <taxon>Debaryomycetaceae</taxon>
        <taxon>Candida/Lodderomyces clade</taxon>
        <taxon>Candida</taxon>
    </lineage>
</organism>
<feature type="compositionally biased region" description="Acidic residues" evidence="1">
    <location>
        <begin position="124"/>
        <end position="135"/>
    </location>
</feature>